<keyword evidence="9" id="KW-1185">Reference proteome</keyword>
<evidence type="ECO:0000313" key="8">
    <source>
        <dbReference type="EMBL" id="MRX48788.1"/>
    </source>
</evidence>
<evidence type="ECO:0000259" key="7">
    <source>
        <dbReference type="Pfam" id="PF14322"/>
    </source>
</evidence>
<dbReference type="AlphaFoldDB" id="A0A7K0FS03"/>
<comment type="caution">
    <text evidence="8">The sequence shown here is derived from an EMBL/GenBank/DDBJ whole genome shotgun (WGS) entry which is preliminary data.</text>
</comment>
<organism evidence="8 9">
    <name type="scientific">Pedobacter puniceum</name>
    <dbReference type="NCBI Taxonomy" id="2666136"/>
    <lineage>
        <taxon>Bacteria</taxon>
        <taxon>Pseudomonadati</taxon>
        <taxon>Bacteroidota</taxon>
        <taxon>Sphingobacteriia</taxon>
        <taxon>Sphingobacteriales</taxon>
        <taxon>Sphingobacteriaceae</taxon>
        <taxon>Pedobacter</taxon>
    </lineage>
</organism>
<evidence type="ECO:0000256" key="1">
    <source>
        <dbReference type="ARBA" id="ARBA00004442"/>
    </source>
</evidence>
<evidence type="ECO:0000256" key="5">
    <source>
        <dbReference type="ARBA" id="ARBA00023237"/>
    </source>
</evidence>
<dbReference type="EMBL" id="WKJI01000008">
    <property type="protein sequence ID" value="MRX48788.1"/>
    <property type="molecule type" value="Genomic_DNA"/>
</dbReference>
<evidence type="ECO:0000313" key="9">
    <source>
        <dbReference type="Proteomes" id="UP000462931"/>
    </source>
</evidence>
<dbReference type="InterPro" id="IPR012944">
    <property type="entry name" value="SusD_RagB_dom"/>
</dbReference>
<feature type="domain" description="RagB/SusD" evidence="6">
    <location>
        <begin position="409"/>
        <end position="536"/>
    </location>
</feature>
<evidence type="ECO:0000256" key="3">
    <source>
        <dbReference type="ARBA" id="ARBA00022729"/>
    </source>
</evidence>
<dbReference type="Gene3D" id="1.25.40.390">
    <property type="match status" value="1"/>
</dbReference>
<comment type="subcellular location">
    <subcellularLocation>
        <location evidence="1">Cell outer membrane</location>
    </subcellularLocation>
</comment>
<name>A0A7K0FS03_9SPHI</name>
<proteinExistence type="inferred from homology"/>
<reference evidence="8 9" key="1">
    <citation type="submission" date="2019-11" db="EMBL/GenBank/DDBJ databases">
        <authorList>
            <person name="Cheng Q."/>
            <person name="Yang Z."/>
        </authorList>
    </citation>
    <scope>NUCLEOTIDE SEQUENCE [LARGE SCALE GENOMIC DNA]</scope>
    <source>
        <strain evidence="8 9">HX-22-1</strain>
    </source>
</reference>
<sequence length="559" mass="61364">MKRLFEHKYTKYLVLVLTCFVFDACKKFDLPPNDELSSGVVDQSTANLDGIINGAYGRLIAQGPPTVNSSSAFDMALYAEAMGATRTVFPSPQSGANAATNLMYNFSMQPDNVFLARLSRNLYIPIAAANSTLFFINNTPPADSEFSRQKDRLMGEAYFIRGLCFFYAARFWAHQYGHNTNTPGGGILLPLEPSIDGSVGVKRATIQETYDQIISDLQQAATLLPVAYDANIHGAFPAYRFRANKAAALAMLARVYFQQATPASYQLAKETIDKVIGNTPGTITGTTETGNRVYALQTDVTIPFNSTGFNAPNTNTEEILRLVNSTTAAAGYTTASINMTNESGGNPTSRGAARWFLNRPTPNPPANTAVTTSPLFDDVVNDRRFTQLTFNNTFTGAIGNQRLSQKWGFQTQPTLIGMQTFPLIRAAELVITRAEINAVQGNTALALDDYNLIRRRAITGYVNRTLLDPVIGGTQAGLIAEIARERQRELLMEGFDYWSWKRMAAYNAANGAIYPASQVAPLTRGTSTFEWNSNRTLLKFHVDDLTLNFQVGLEAQNPN</sequence>
<dbReference type="SUPFAM" id="SSF48452">
    <property type="entry name" value="TPR-like"/>
    <property type="match status" value="1"/>
</dbReference>
<dbReference type="InterPro" id="IPR011990">
    <property type="entry name" value="TPR-like_helical_dom_sf"/>
</dbReference>
<accession>A0A7K0FS03</accession>
<dbReference type="Pfam" id="PF07980">
    <property type="entry name" value="SusD_RagB"/>
    <property type="match status" value="1"/>
</dbReference>
<keyword evidence="4" id="KW-0472">Membrane</keyword>
<dbReference type="InterPro" id="IPR033985">
    <property type="entry name" value="SusD-like_N"/>
</dbReference>
<gene>
    <name evidence="8" type="ORF">GJJ64_16450</name>
</gene>
<evidence type="ECO:0000256" key="4">
    <source>
        <dbReference type="ARBA" id="ARBA00023136"/>
    </source>
</evidence>
<feature type="domain" description="SusD-like N-terminal" evidence="7">
    <location>
        <begin position="103"/>
        <end position="256"/>
    </location>
</feature>
<dbReference type="GO" id="GO:0009279">
    <property type="term" value="C:cell outer membrane"/>
    <property type="evidence" value="ECO:0007669"/>
    <property type="project" value="UniProtKB-SubCell"/>
</dbReference>
<dbReference type="Proteomes" id="UP000462931">
    <property type="component" value="Unassembled WGS sequence"/>
</dbReference>
<comment type="similarity">
    <text evidence="2">Belongs to the SusD family.</text>
</comment>
<dbReference type="Pfam" id="PF14322">
    <property type="entry name" value="SusD-like_3"/>
    <property type="match status" value="1"/>
</dbReference>
<dbReference type="RefSeq" id="WP_154288849.1">
    <property type="nucleotide sequence ID" value="NZ_WKJI01000008.1"/>
</dbReference>
<keyword evidence="5" id="KW-0998">Cell outer membrane</keyword>
<keyword evidence="3" id="KW-0732">Signal</keyword>
<evidence type="ECO:0000256" key="2">
    <source>
        <dbReference type="ARBA" id="ARBA00006275"/>
    </source>
</evidence>
<evidence type="ECO:0000259" key="6">
    <source>
        <dbReference type="Pfam" id="PF07980"/>
    </source>
</evidence>
<protein>
    <submittedName>
        <fullName evidence="8">RagB/SusD family nutrient uptake outer membrane protein</fullName>
    </submittedName>
</protein>